<feature type="transmembrane region" description="Helical" evidence="1">
    <location>
        <begin position="21"/>
        <end position="42"/>
    </location>
</feature>
<accession>A0A506PK85</accession>
<name>A0A506PK85_9FLAO</name>
<dbReference type="Proteomes" id="UP000317332">
    <property type="component" value="Unassembled WGS sequence"/>
</dbReference>
<sequence length="263" mass="31000">MIKLFRNIRQNLLAQGKTTRYFKYAIGEIILVVIGILIALQINNWNEERKEKIVEKNFFENVRIDLEKDEEKLKYYHKFYTKRIEYLDTLLTYVRNPNITMGIEKFGMYVEPLFYASDPTNNNTTFESAKTSGTFNNFKEKELLKELSQYYADFTLIDKAFSSVVRFIENQFEPLMYTLPENYMTAQTGILVVNEGDVQDFYKKIASIKDYRNIKADYEGLLRTPIMENYLIGDMGRSFGALGIITVRQDLLEQLKVKIEQYD</sequence>
<dbReference type="OrthoDB" id="821805at2"/>
<dbReference type="InterPro" id="IPR045749">
    <property type="entry name" value="DUF6090"/>
</dbReference>
<dbReference type="AlphaFoldDB" id="A0A506PK85"/>
<evidence type="ECO:0000313" key="3">
    <source>
        <dbReference type="Proteomes" id="UP000317332"/>
    </source>
</evidence>
<proteinExistence type="predicted"/>
<evidence type="ECO:0000313" key="2">
    <source>
        <dbReference type="EMBL" id="TPV32790.1"/>
    </source>
</evidence>
<dbReference type="EMBL" id="VHIQ01000005">
    <property type="protein sequence ID" value="TPV32790.1"/>
    <property type="molecule type" value="Genomic_DNA"/>
</dbReference>
<keyword evidence="1" id="KW-0812">Transmembrane</keyword>
<reference evidence="2 3" key="1">
    <citation type="submission" date="2019-06" db="EMBL/GenBank/DDBJ databases">
        <title>Flavobacteriaceae Paucihalobacterium erythroidium CWB-1, complete genome.</title>
        <authorList>
            <person name="Wu S."/>
        </authorList>
    </citation>
    <scope>NUCLEOTIDE SEQUENCE [LARGE SCALE GENOMIC DNA]</scope>
    <source>
        <strain evidence="2 3">CWB-1</strain>
    </source>
</reference>
<keyword evidence="3" id="KW-1185">Reference proteome</keyword>
<organism evidence="2 3">
    <name type="scientific">Paucihalobacter ruber</name>
    <dbReference type="NCBI Taxonomy" id="2567861"/>
    <lineage>
        <taxon>Bacteria</taxon>
        <taxon>Pseudomonadati</taxon>
        <taxon>Bacteroidota</taxon>
        <taxon>Flavobacteriia</taxon>
        <taxon>Flavobacteriales</taxon>
        <taxon>Flavobacteriaceae</taxon>
        <taxon>Paucihalobacter</taxon>
    </lineage>
</organism>
<dbReference type="RefSeq" id="WP_140990537.1">
    <property type="nucleotide sequence ID" value="NZ_VHIQ01000005.1"/>
</dbReference>
<keyword evidence="1" id="KW-0472">Membrane</keyword>
<protein>
    <submittedName>
        <fullName evidence="2">Uncharacterized protein</fullName>
    </submittedName>
</protein>
<comment type="caution">
    <text evidence="2">The sequence shown here is derived from an EMBL/GenBank/DDBJ whole genome shotgun (WGS) entry which is preliminary data.</text>
</comment>
<evidence type="ECO:0000256" key="1">
    <source>
        <dbReference type="SAM" id="Phobius"/>
    </source>
</evidence>
<dbReference type="Pfam" id="PF19578">
    <property type="entry name" value="DUF6090"/>
    <property type="match status" value="1"/>
</dbReference>
<keyword evidence="1" id="KW-1133">Transmembrane helix</keyword>
<gene>
    <name evidence="2" type="ORF">FJ651_10770</name>
</gene>